<dbReference type="InterPro" id="IPR001509">
    <property type="entry name" value="Epimerase_deHydtase"/>
</dbReference>
<evidence type="ECO:0000313" key="6">
    <source>
        <dbReference type="EMBL" id="GLC25319.1"/>
    </source>
</evidence>
<evidence type="ECO:0000313" key="7">
    <source>
        <dbReference type="Proteomes" id="UP001161325"/>
    </source>
</evidence>
<dbReference type="NCBIfam" id="TIGR01777">
    <property type="entry name" value="yfcH"/>
    <property type="match status" value="1"/>
</dbReference>
<dbReference type="SUPFAM" id="SSF55961">
    <property type="entry name" value="Bet v1-like"/>
    <property type="match status" value="1"/>
</dbReference>
<reference evidence="6" key="1">
    <citation type="submission" date="2022-08" db="EMBL/GenBank/DDBJ databases">
        <title>Draft genome sequencing of Roseisolibacter agri AW1220.</title>
        <authorList>
            <person name="Tobiishi Y."/>
            <person name="Tonouchi A."/>
        </authorList>
    </citation>
    <scope>NUCLEOTIDE SEQUENCE</scope>
    <source>
        <strain evidence="6">AW1220</strain>
    </source>
</reference>
<evidence type="ECO:0000256" key="1">
    <source>
        <dbReference type="ARBA" id="ARBA00008918"/>
    </source>
</evidence>
<feature type="domain" description="NAD-dependent epimerase/dehydratase" evidence="3">
    <location>
        <begin position="172"/>
        <end position="386"/>
    </location>
</feature>
<gene>
    <name evidence="6" type="ORF">rosag_18320</name>
</gene>
<dbReference type="RefSeq" id="WP_284349772.1">
    <property type="nucleotide sequence ID" value="NZ_BRXS01000003.1"/>
</dbReference>
<dbReference type="PANTHER" id="PTHR11092">
    <property type="entry name" value="SUGAR NUCLEOTIDE EPIMERASE RELATED"/>
    <property type="match status" value="1"/>
</dbReference>
<evidence type="ECO:0000259" key="5">
    <source>
        <dbReference type="Pfam" id="PF08338"/>
    </source>
</evidence>
<dbReference type="Pfam" id="PF03364">
    <property type="entry name" value="Polyketide_cyc"/>
    <property type="match status" value="1"/>
</dbReference>
<dbReference type="InterPro" id="IPR010099">
    <property type="entry name" value="SDR39U1"/>
</dbReference>
<feature type="domain" description="DUF1731" evidence="5">
    <location>
        <begin position="421"/>
        <end position="467"/>
    </location>
</feature>
<dbReference type="EMBL" id="BRXS01000003">
    <property type="protein sequence ID" value="GLC25319.1"/>
    <property type="molecule type" value="Genomic_DNA"/>
</dbReference>
<dbReference type="InterPro" id="IPR036291">
    <property type="entry name" value="NAD(P)-bd_dom_sf"/>
</dbReference>
<comment type="caution">
    <text evidence="6">The sequence shown here is derived from an EMBL/GenBank/DDBJ whole genome shotgun (WGS) entry which is preliminary data.</text>
</comment>
<dbReference type="Gene3D" id="3.30.530.20">
    <property type="match status" value="1"/>
</dbReference>
<dbReference type="Proteomes" id="UP001161325">
    <property type="component" value="Unassembled WGS sequence"/>
</dbReference>
<name>A0AA37VEK5_9BACT</name>
<proteinExistence type="inferred from homology"/>
<keyword evidence="7" id="KW-1185">Reference proteome</keyword>
<protein>
    <recommendedName>
        <fullName evidence="8">Epimerase family protein</fullName>
    </recommendedName>
</protein>
<dbReference type="Pfam" id="PF01370">
    <property type="entry name" value="Epimerase"/>
    <property type="match status" value="1"/>
</dbReference>
<evidence type="ECO:0000256" key="2">
    <source>
        <dbReference type="ARBA" id="ARBA00009353"/>
    </source>
</evidence>
<dbReference type="PANTHER" id="PTHR11092:SF0">
    <property type="entry name" value="EPIMERASE FAMILY PROTEIN SDR39U1"/>
    <property type="match status" value="1"/>
</dbReference>
<organism evidence="6 7">
    <name type="scientific">Roseisolibacter agri</name>
    <dbReference type="NCBI Taxonomy" id="2014610"/>
    <lineage>
        <taxon>Bacteria</taxon>
        <taxon>Pseudomonadati</taxon>
        <taxon>Gemmatimonadota</taxon>
        <taxon>Gemmatimonadia</taxon>
        <taxon>Gemmatimonadales</taxon>
        <taxon>Gemmatimonadaceae</taxon>
        <taxon>Roseisolibacter</taxon>
    </lineage>
</organism>
<dbReference type="SUPFAM" id="SSF51735">
    <property type="entry name" value="NAD(P)-binding Rossmann-fold domains"/>
    <property type="match status" value="1"/>
</dbReference>
<dbReference type="InterPro" id="IPR013549">
    <property type="entry name" value="DUF1731"/>
</dbReference>
<dbReference type="CDD" id="cd05242">
    <property type="entry name" value="SDR_a8"/>
    <property type="match status" value="1"/>
</dbReference>
<dbReference type="CDD" id="cd07820">
    <property type="entry name" value="SRPBCC_3"/>
    <property type="match status" value="1"/>
</dbReference>
<dbReference type="InterPro" id="IPR005031">
    <property type="entry name" value="COQ10_START"/>
</dbReference>
<evidence type="ECO:0000259" key="4">
    <source>
        <dbReference type="Pfam" id="PF03364"/>
    </source>
</evidence>
<comment type="similarity">
    <text evidence="1">Belongs to the ribosome association toxin RatA family.</text>
</comment>
<dbReference type="AlphaFoldDB" id="A0AA37VEK5"/>
<evidence type="ECO:0008006" key="8">
    <source>
        <dbReference type="Google" id="ProtNLM"/>
    </source>
</evidence>
<evidence type="ECO:0000259" key="3">
    <source>
        <dbReference type="Pfam" id="PF01370"/>
    </source>
</evidence>
<comment type="similarity">
    <text evidence="2">Belongs to the NAD(P)-dependent epimerase/dehydratase family. SDR39U1 subfamily.</text>
</comment>
<feature type="domain" description="Coenzyme Q-binding protein COQ10 START" evidence="4">
    <location>
        <begin position="9"/>
        <end position="140"/>
    </location>
</feature>
<dbReference type="InterPro" id="IPR023393">
    <property type="entry name" value="START-like_dom_sf"/>
</dbReference>
<sequence>MRVTRSLRVPVPAADLFAWHERPGAFERLSPPWQRVRVVRTDGRITDGARVELDVRVAPALLSALDPLVDLVVPARWVVEHRDHVPGRQFRDEQLEGPFAYWTHLHRVEPDGPAASVLTDDVELALPFGVPGALVGGALARAELARLFRHRHAVTANDLARHAAAAAPPMTVAVTGASGMIGSTLVPFLTTGGHTVVRIGRGAPQPSATPQLRDVQWDPAAGRLDPDALEGVDAVVHLAGASVADRWTPAHRRAIEDSRVRGTALLAETLARMERRPRTLVCASAIGYYGDRGNELLDETSAPGHGFLPEVAQRWEAAAAPAERAGVRVVRLRFGIVLSPRGGALPRLMLPFQLGAGGHIGDGTQWMSVVALDDVIGALHFALVHDALRGPVNVVTPEPVTNDEFAHTLGRVLHRPAIVPAPAFAVRLALGRQQADEMVLVSQRVVPRALLDAGFVFQHPTVEEALRFELGK</sequence>
<dbReference type="Gene3D" id="3.40.50.720">
    <property type="entry name" value="NAD(P)-binding Rossmann-like Domain"/>
    <property type="match status" value="1"/>
</dbReference>
<dbReference type="Pfam" id="PF08338">
    <property type="entry name" value="DUF1731"/>
    <property type="match status" value="1"/>
</dbReference>
<accession>A0AA37VEK5</accession>